<evidence type="ECO:0008006" key="4">
    <source>
        <dbReference type="Google" id="ProtNLM"/>
    </source>
</evidence>
<proteinExistence type="predicted"/>
<dbReference type="Proteomes" id="UP000193689">
    <property type="component" value="Unassembled WGS sequence"/>
</dbReference>
<reference evidence="2 3" key="1">
    <citation type="submission" date="2016-07" db="EMBL/GenBank/DDBJ databases">
        <title>Pervasive Adenine N6-methylation of Active Genes in Fungi.</title>
        <authorList>
            <consortium name="DOE Joint Genome Institute"/>
            <person name="Mondo S.J."/>
            <person name="Dannebaum R.O."/>
            <person name="Kuo R.C."/>
            <person name="Labutti K."/>
            <person name="Haridas S."/>
            <person name="Kuo A."/>
            <person name="Salamov A."/>
            <person name="Ahrendt S.R."/>
            <person name="Lipzen A."/>
            <person name="Sullivan W."/>
            <person name="Andreopoulos W.B."/>
            <person name="Clum A."/>
            <person name="Lindquist E."/>
            <person name="Daum C."/>
            <person name="Ramamoorthy G.K."/>
            <person name="Gryganskyi A."/>
            <person name="Culley D."/>
            <person name="Magnuson J.K."/>
            <person name="James T.Y."/>
            <person name="O'Malley M.A."/>
            <person name="Stajich J.E."/>
            <person name="Spatafora J.W."/>
            <person name="Visel A."/>
            <person name="Grigoriev I.V."/>
        </authorList>
    </citation>
    <scope>NUCLEOTIDE SEQUENCE [LARGE SCALE GENOMIC DNA]</scope>
    <source>
        <strain evidence="2 3">CBS 129021</strain>
    </source>
</reference>
<dbReference type="GeneID" id="63777018"/>
<evidence type="ECO:0000313" key="2">
    <source>
        <dbReference type="EMBL" id="ORY60735.1"/>
    </source>
</evidence>
<dbReference type="InParanoid" id="A0A1Y2DQ00"/>
<feature type="signal peptide" evidence="1">
    <location>
        <begin position="1"/>
        <end position="17"/>
    </location>
</feature>
<evidence type="ECO:0000313" key="3">
    <source>
        <dbReference type="Proteomes" id="UP000193689"/>
    </source>
</evidence>
<dbReference type="RefSeq" id="XP_040712962.1">
    <property type="nucleotide sequence ID" value="XM_040860806.1"/>
</dbReference>
<organism evidence="2 3">
    <name type="scientific">Pseudomassariella vexata</name>
    <dbReference type="NCBI Taxonomy" id="1141098"/>
    <lineage>
        <taxon>Eukaryota</taxon>
        <taxon>Fungi</taxon>
        <taxon>Dikarya</taxon>
        <taxon>Ascomycota</taxon>
        <taxon>Pezizomycotina</taxon>
        <taxon>Sordariomycetes</taxon>
        <taxon>Xylariomycetidae</taxon>
        <taxon>Amphisphaeriales</taxon>
        <taxon>Pseudomassariaceae</taxon>
        <taxon>Pseudomassariella</taxon>
    </lineage>
</organism>
<keyword evidence="1" id="KW-0732">Signal</keyword>
<feature type="chain" id="PRO_5012621231" description="Secreted protein" evidence="1">
    <location>
        <begin position="18"/>
        <end position="82"/>
    </location>
</feature>
<dbReference type="EMBL" id="MCFJ01000011">
    <property type="protein sequence ID" value="ORY60735.1"/>
    <property type="molecule type" value="Genomic_DNA"/>
</dbReference>
<evidence type="ECO:0000256" key="1">
    <source>
        <dbReference type="SAM" id="SignalP"/>
    </source>
</evidence>
<protein>
    <recommendedName>
        <fullName evidence="4">Secreted protein</fullName>
    </recommendedName>
</protein>
<comment type="caution">
    <text evidence="2">The sequence shown here is derived from an EMBL/GenBank/DDBJ whole genome shotgun (WGS) entry which is preliminary data.</text>
</comment>
<gene>
    <name evidence="2" type="ORF">BCR38DRAFT_442350</name>
</gene>
<dbReference type="AlphaFoldDB" id="A0A1Y2DQ00"/>
<sequence>MIFLMIAFLSSAPAPSGFWSLIFVLIHSPGIQPPRGHIVRWLTHSRLSWHTAFSGRHSPMVDTQSIRLVHSLGTQPIGHTVL</sequence>
<accession>A0A1Y2DQ00</accession>
<name>A0A1Y2DQ00_9PEZI</name>
<keyword evidence="3" id="KW-1185">Reference proteome</keyword>